<feature type="region of interest" description="Disordered" evidence="1">
    <location>
        <begin position="210"/>
        <end position="259"/>
    </location>
</feature>
<feature type="compositionally biased region" description="Polar residues" evidence="1">
    <location>
        <begin position="225"/>
        <end position="235"/>
    </location>
</feature>
<name>A0A9P3L9M2_9APHY</name>
<protein>
    <submittedName>
        <fullName evidence="2">Uncharacterized protein</fullName>
    </submittedName>
</protein>
<evidence type="ECO:0000313" key="2">
    <source>
        <dbReference type="EMBL" id="GJE86679.1"/>
    </source>
</evidence>
<feature type="region of interest" description="Disordered" evidence="1">
    <location>
        <begin position="26"/>
        <end position="66"/>
    </location>
</feature>
<accession>A0A9P3L9M2</accession>
<keyword evidence="3" id="KW-1185">Reference proteome</keyword>
<dbReference type="Proteomes" id="UP000703269">
    <property type="component" value="Unassembled WGS sequence"/>
</dbReference>
<dbReference type="EMBL" id="BPQB01000004">
    <property type="protein sequence ID" value="GJE86679.1"/>
    <property type="molecule type" value="Genomic_DNA"/>
</dbReference>
<feature type="region of interest" description="Disordered" evidence="1">
    <location>
        <begin position="101"/>
        <end position="132"/>
    </location>
</feature>
<sequence>MVALGLSRLRPSDLLSSCRALNPQRGLWDQHIPPRSSSLPDSHRTIECSPLPSPMPPSQSSLSRVSTTDDCCSEIHFAERSPDEPEYGSAARIPALSLRTHALPDPRGESSSTFARRTAIASSSSIASRPEPRTAIYHHDDSQAPYSLMGAGPGLGFRLRAQPAASRPKPKLKTKASLPASEPTCQDCTLRRGYQRVKRFATRRSVTALDAFAPPSSEHEGRESPATTPALSPTRSRSLESVLSGELESPDEDTSKTGRVVVAHRVVGDVWEPQDVDQVIPALRSLKLSGKGKLGL</sequence>
<feature type="region of interest" description="Disordered" evidence="1">
    <location>
        <begin position="162"/>
        <end position="183"/>
    </location>
</feature>
<feature type="compositionally biased region" description="Low complexity" evidence="1">
    <location>
        <begin position="110"/>
        <end position="129"/>
    </location>
</feature>
<proteinExistence type="predicted"/>
<dbReference type="AlphaFoldDB" id="A0A9P3L9M2"/>
<organism evidence="2 3">
    <name type="scientific">Phanerochaete sordida</name>
    <dbReference type="NCBI Taxonomy" id="48140"/>
    <lineage>
        <taxon>Eukaryota</taxon>
        <taxon>Fungi</taxon>
        <taxon>Dikarya</taxon>
        <taxon>Basidiomycota</taxon>
        <taxon>Agaricomycotina</taxon>
        <taxon>Agaricomycetes</taxon>
        <taxon>Polyporales</taxon>
        <taxon>Phanerochaetaceae</taxon>
        <taxon>Phanerochaete</taxon>
    </lineage>
</organism>
<gene>
    <name evidence="2" type="ORF">PsYK624_027600</name>
</gene>
<reference evidence="2 3" key="1">
    <citation type="submission" date="2021-08" db="EMBL/GenBank/DDBJ databases">
        <title>Draft Genome Sequence of Phanerochaete sordida strain YK-624.</title>
        <authorList>
            <person name="Mori T."/>
            <person name="Dohra H."/>
            <person name="Suzuki T."/>
            <person name="Kawagishi H."/>
            <person name="Hirai H."/>
        </authorList>
    </citation>
    <scope>NUCLEOTIDE SEQUENCE [LARGE SCALE GENOMIC DNA]</scope>
    <source>
        <strain evidence="2 3">YK-624</strain>
    </source>
</reference>
<evidence type="ECO:0000256" key="1">
    <source>
        <dbReference type="SAM" id="MobiDB-lite"/>
    </source>
</evidence>
<evidence type="ECO:0000313" key="3">
    <source>
        <dbReference type="Proteomes" id="UP000703269"/>
    </source>
</evidence>
<comment type="caution">
    <text evidence="2">The sequence shown here is derived from an EMBL/GenBank/DDBJ whole genome shotgun (WGS) entry which is preliminary data.</text>
</comment>